<proteinExistence type="predicted"/>
<keyword evidence="1" id="KW-1133">Transmembrane helix</keyword>
<protein>
    <submittedName>
        <fullName evidence="2">Uncharacterized protein</fullName>
    </submittedName>
</protein>
<keyword evidence="1" id="KW-0812">Transmembrane</keyword>
<organism evidence="2 3">
    <name type="scientific">Rathayibacter iranicus</name>
    <dbReference type="NCBI Taxonomy" id="59737"/>
    <lineage>
        <taxon>Bacteria</taxon>
        <taxon>Bacillati</taxon>
        <taxon>Actinomycetota</taxon>
        <taxon>Actinomycetes</taxon>
        <taxon>Micrococcales</taxon>
        <taxon>Microbacteriaceae</taxon>
        <taxon>Rathayibacter</taxon>
    </lineage>
</organism>
<evidence type="ECO:0000313" key="2">
    <source>
        <dbReference type="EMBL" id="AZZ57182.1"/>
    </source>
</evidence>
<accession>A0AAD1AF19</accession>
<keyword evidence="1" id="KW-0472">Membrane</keyword>
<evidence type="ECO:0000313" key="3">
    <source>
        <dbReference type="Proteomes" id="UP000283946"/>
    </source>
</evidence>
<reference evidence="2 3" key="1">
    <citation type="submission" date="2018-03" db="EMBL/GenBank/DDBJ databases">
        <title>Bacteriophage NCPPB3778 and a type I-E CRISPR drive the evolution of the US Biological Select Agent, Rathayibacter toxicus.</title>
        <authorList>
            <person name="Davis E.W.II."/>
            <person name="Tabima J.F."/>
            <person name="Weisberg A.J."/>
            <person name="Dantas Lopes L."/>
            <person name="Wiseman M.S."/>
            <person name="Wiseman M.S."/>
            <person name="Pupko T."/>
            <person name="Belcher M.S."/>
            <person name="Sechler A.J."/>
            <person name="Tancos M.A."/>
            <person name="Schroeder B.K."/>
            <person name="Murray T.D."/>
            <person name="Luster D.G."/>
            <person name="Schneider W.L."/>
            <person name="Rogers E."/>
            <person name="Andreote F.D."/>
            <person name="Grunwald N.J."/>
            <person name="Putnam M.L."/>
            <person name="Chang J.H."/>
        </authorList>
    </citation>
    <scope>NUCLEOTIDE SEQUENCE [LARGE SCALE GENOMIC DNA]</scope>
    <source>
        <strain evidence="2 3">NCCPB 2253</strain>
    </source>
</reference>
<dbReference type="AlphaFoldDB" id="A0AAD1AF19"/>
<gene>
    <name evidence="2" type="ORF">C7V51_15875</name>
</gene>
<dbReference type="EMBL" id="CP028130">
    <property type="protein sequence ID" value="AZZ57182.1"/>
    <property type="molecule type" value="Genomic_DNA"/>
</dbReference>
<dbReference type="RefSeq" id="WP_104266420.1">
    <property type="nucleotide sequence ID" value="NZ_CP028130.1"/>
</dbReference>
<sequence>MTPHDRPDVVTLDDRIISIGVLANLNSSFLAGVGLAHEETLLRHMRERFRTDLGSRLGHTPSDQECYAALDAQIHRLRLSIGEDV</sequence>
<evidence type="ECO:0000256" key="1">
    <source>
        <dbReference type="SAM" id="Phobius"/>
    </source>
</evidence>
<dbReference type="Proteomes" id="UP000283946">
    <property type="component" value="Chromosome"/>
</dbReference>
<dbReference type="KEGG" id="ria:C7V51_15875"/>
<feature type="transmembrane region" description="Helical" evidence="1">
    <location>
        <begin position="16"/>
        <end position="36"/>
    </location>
</feature>
<name>A0AAD1AF19_9MICO</name>